<dbReference type="SUPFAM" id="SSF56601">
    <property type="entry name" value="beta-lactamase/transpeptidase-like"/>
    <property type="match status" value="1"/>
</dbReference>
<gene>
    <name evidence="3" type="ORF">FVP60_12890</name>
</gene>
<keyword evidence="1" id="KW-0378">Hydrolase</keyword>
<dbReference type="PANTHER" id="PTHR43283">
    <property type="entry name" value="BETA-LACTAMASE-RELATED"/>
    <property type="match status" value="1"/>
</dbReference>
<dbReference type="PANTHER" id="PTHR43283:SF11">
    <property type="entry name" value="BETA-LACTAMASE-RELATED DOMAIN-CONTAINING PROTEIN"/>
    <property type="match status" value="1"/>
</dbReference>
<dbReference type="Gene3D" id="3.40.710.10">
    <property type="entry name" value="DD-peptidase/beta-lactamase superfamily"/>
    <property type="match status" value="1"/>
</dbReference>
<evidence type="ECO:0000256" key="1">
    <source>
        <dbReference type="ARBA" id="ARBA00022801"/>
    </source>
</evidence>
<organism evidence="3 4">
    <name type="scientific">Microbacterium mitrae</name>
    <dbReference type="NCBI Taxonomy" id="664640"/>
    <lineage>
        <taxon>Bacteria</taxon>
        <taxon>Bacillati</taxon>
        <taxon>Actinomycetota</taxon>
        <taxon>Actinomycetes</taxon>
        <taxon>Micrococcales</taxon>
        <taxon>Microbacteriaceae</taxon>
        <taxon>Microbacterium</taxon>
    </lineage>
</organism>
<dbReference type="OrthoDB" id="9809635at2"/>
<keyword evidence="4" id="KW-1185">Reference proteome</keyword>
<protein>
    <submittedName>
        <fullName evidence="3">Beta-lactamase family protein</fullName>
    </submittedName>
</protein>
<sequence length="383" mass="40959">MEVLWGFFSERRVLCNHEVMTRVRDLLLTAHHGVVPAFAGAVVMAAESGVVTTQECVGETIAWADDARTPWSGESDPVTVDTLFDVASLTKLFTAAAVLIALDHSNERPDAPAHRFVPELGAAAARDITVAHLLTHTAGFAAEWRDAAPDAASADRFRATRPQFSPGSTHLYSCVGYIWAGFIAESITGERLDESMQRAIFEPLGMTRTGFTPSARAVGEPIAATEFQRSPARGLVHGHVHDEASWALGGIAGNAGLFSSARELLTFAELLRNGGLHDGYTILAPWVHSMLSTDQLPATIANHPGYGQAMGARVGDRSWMGTFANSGAIGHTGFTGTSLLTQPDGDRSVVFLSNRVHPSRDGTDLRVLRATIADAIAHTEEPE</sequence>
<dbReference type="GO" id="GO:0016787">
    <property type="term" value="F:hydrolase activity"/>
    <property type="evidence" value="ECO:0007669"/>
    <property type="project" value="UniProtKB-KW"/>
</dbReference>
<reference evidence="3 4" key="1">
    <citation type="submission" date="2019-08" db="EMBL/GenBank/DDBJ databases">
        <authorList>
            <person name="Dong K."/>
        </authorList>
    </citation>
    <scope>NUCLEOTIDE SEQUENCE [LARGE SCALE GENOMIC DNA]</scope>
    <source>
        <strain evidence="3 4">M4-8</strain>
    </source>
</reference>
<evidence type="ECO:0000313" key="3">
    <source>
        <dbReference type="EMBL" id="TXK02494.1"/>
    </source>
</evidence>
<dbReference type="EMBL" id="VRSW01000007">
    <property type="protein sequence ID" value="TXK02494.1"/>
    <property type="molecule type" value="Genomic_DNA"/>
</dbReference>
<evidence type="ECO:0000259" key="2">
    <source>
        <dbReference type="Pfam" id="PF00144"/>
    </source>
</evidence>
<proteinExistence type="predicted"/>
<name>A0A5C8HMG3_9MICO</name>
<dbReference type="InterPro" id="IPR012338">
    <property type="entry name" value="Beta-lactam/transpept-like"/>
</dbReference>
<comment type="caution">
    <text evidence="3">The sequence shown here is derived from an EMBL/GenBank/DDBJ whole genome shotgun (WGS) entry which is preliminary data.</text>
</comment>
<dbReference type="InterPro" id="IPR001466">
    <property type="entry name" value="Beta-lactam-related"/>
</dbReference>
<dbReference type="Proteomes" id="UP000321196">
    <property type="component" value="Unassembled WGS sequence"/>
</dbReference>
<dbReference type="AlphaFoldDB" id="A0A5C8HMG3"/>
<evidence type="ECO:0000313" key="4">
    <source>
        <dbReference type="Proteomes" id="UP000321196"/>
    </source>
</evidence>
<dbReference type="Pfam" id="PF00144">
    <property type="entry name" value="Beta-lactamase"/>
    <property type="match status" value="1"/>
</dbReference>
<accession>A0A5C8HMG3</accession>
<feature type="domain" description="Beta-lactamase-related" evidence="2">
    <location>
        <begin position="70"/>
        <end position="370"/>
    </location>
</feature>
<dbReference type="InterPro" id="IPR050789">
    <property type="entry name" value="Diverse_Enzym_Activities"/>
</dbReference>